<feature type="compositionally biased region" description="Polar residues" evidence="1">
    <location>
        <begin position="7"/>
        <end position="17"/>
    </location>
</feature>
<feature type="compositionally biased region" description="Basic and acidic residues" evidence="1">
    <location>
        <begin position="208"/>
        <end position="222"/>
    </location>
</feature>
<feature type="compositionally biased region" description="Basic and acidic residues" evidence="1">
    <location>
        <begin position="18"/>
        <end position="28"/>
    </location>
</feature>
<feature type="compositionally biased region" description="Basic and acidic residues" evidence="1">
    <location>
        <begin position="129"/>
        <end position="159"/>
    </location>
</feature>
<dbReference type="AlphaFoldDB" id="A0A922JVC5"/>
<sequence length="303" mass="33589">MPWLSAPYSQNLESSVDVNDKVGGRDNKASSISSSQEDQAQKQKHEQQHAASVQSKHQPRTQSTPLITVLRSSPSKQEADSRDNEIISRGTSTEHSMHKEESHVQSKHDQPRTEAPTVLRSPSKQGAADSRDNEIISRRTTEHPVHKEAAGHVPSKDQQPKNFDAGLKEQSRFETSPVVLVKEQYPSKPPKQDDGHDNKGPRRGTTIENHDHVRKEADMPKDHQALLRQKENGGVTNINPDPPVNNNPITVLNINVYVDQPKSVDKNDIAIKKNKAPDPKPQNGVVSSKPPSGTERKCCCTIL</sequence>
<name>A0A922JVC5_CARIL</name>
<gene>
    <name evidence="2" type="ORF">I3842_03G129600</name>
</gene>
<dbReference type="EMBL" id="CM031827">
    <property type="protein sequence ID" value="KAG6721791.1"/>
    <property type="molecule type" value="Genomic_DNA"/>
</dbReference>
<evidence type="ECO:0000256" key="1">
    <source>
        <dbReference type="SAM" id="MobiDB-lite"/>
    </source>
</evidence>
<evidence type="ECO:0000313" key="2">
    <source>
        <dbReference type="EMBL" id="KAG6721791.1"/>
    </source>
</evidence>
<accession>A0A922JVC5</accession>
<feature type="compositionally biased region" description="Basic and acidic residues" evidence="1">
    <location>
        <begin position="95"/>
        <end position="112"/>
    </location>
</feature>
<feature type="compositionally biased region" description="Basic and acidic residues" evidence="1">
    <location>
        <begin position="77"/>
        <end position="86"/>
    </location>
</feature>
<feature type="region of interest" description="Disordered" evidence="1">
    <location>
        <begin position="272"/>
        <end position="297"/>
    </location>
</feature>
<comment type="caution">
    <text evidence="2">The sequence shown here is derived from an EMBL/GenBank/DDBJ whole genome shotgun (WGS) entry which is preliminary data.</text>
</comment>
<organism evidence="2 3">
    <name type="scientific">Carya illinoinensis</name>
    <name type="common">Pecan</name>
    <dbReference type="NCBI Taxonomy" id="32201"/>
    <lineage>
        <taxon>Eukaryota</taxon>
        <taxon>Viridiplantae</taxon>
        <taxon>Streptophyta</taxon>
        <taxon>Embryophyta</taxon>
        <taxon>Tracheophyta</taxon>
        <taxon>Spermatophyta</taxon>
        <taxon>Magnoliopsida</taxon>
        <taxon>eudicotyledons</taxon>
        <taxon>Gunneridae</taxon>
        <taxon>Pentapetalae</taxon>
        <taxon>rosids</taxon>
        <taxon>fabids</taxon>
        <taxon>Fagales</taxon>
        <taxon>Juglandaceae</taxon>
        <taxon>Carya</taxon>
    </lineage>
</organism>
<dbReference type="EMBL" id="CM031827">
    <property type="protein sequence ID" value="KAG6721792.1"/>
    <property type="molecule type" value="Genomic_DNA"/>
</dbReference>
<reference evidence="2" key="1">
    <citation type="submission" date="2021-01" db="EMBL/GenBank/DDBJ databases">
        <authorList>
            <person name="Lovell J.T."/>
            <person name="Bentley N."/>
            <person name="Bhattarai G."/>
            <person name="Jenkins J.W."/>
            <person name="Sreedasyam A."/>
            <person name="Alarcon Y."/>
            <person name="Bock C."/>
            <person name="Boston L."/>
            <person name="Carlson J."/>
            <person name="Cervantes K."/>
            <person name="Clermont K."/>
            <person name="Krom N."/>
            <person name="Kubenka K."/>
            <person name="Mamidi S."/>
            <person name="Mattison C."/>
            <person name="Monteros M."/>
            <person name="Pisani C."/>
            <person name="Plott C."/>
            <person name="Rajasekar S."/>
            <person name="Rhein H.S."/>
            <person name="Rohla C."/>
            <person name="Song M."/>
            <person name="Hilaire R.S."/>
            <person name="Shu S."/>
            <person name="Wells L."/>
            <person name="Wang X."/>
            <person name="Webber J."/>
            <person name="Heerema R.J."/>
            <person name="Klein P."/>
            <person name="Conner P."/>
            <person name="Grauke L."/>
            <person name="Grimwood J."/>
            <person name="Schmutz J."/>
            <person name="Randall J.J."/>
        </authorList>
    </citation>
    <scope>NUCLEOTIDE SEQUENCE</scope>
    <source>
        <tissue evidence="2">Leaf</tissue>
    </source>
</reference>
<proteinExistence type="predicted"/>
<feature type="region of interest" description="Disordered" evidence="1">
    <location>
        <begin position="1"/>
        <end position="222"/>
    </location>
</feature>
<feature type="compositionally biased region" description="Basic and acidic residues" evidence="1">
    <location>
        <begin position="190"/>
        <end position="200"/>
    </location>
</feature>
<dbReference type="Proteomes" id="UP000811246">
    <property type="component" value="Chromosome 3"/>
</dbReference>
<evidence type="ECO:0000313" key="3">
    <source>
        <dbReference type="Proteomes" id="UP000811246"/>
    </source>
</evidence>
<protein>
    <submittedName>
        <fullName evidence="2">Uncharacterized protein</fullName>
    </submittedName>
</protein>
<feature type="compositionally biased region" description="Polar residues" evidence="1">
    <location>
        <begin position="51"/>
        <end position="76"/>
    </location>
</feature>
<feature type="compositionally biased region" description="Basic and acidic residues" evidence="1">
    <location>
        <begin position="39"/>
        <end position="48"/>
    </location>
</feature>